<sequence length="52" mass="6233">MKNNKNMEEYIKNFNEKEKKAYEIAKNHLKSSFNIEKSVGYINYTNSKQSKK</sequence>
<proteinExistence type="predicted"/>
<protein>
    <submittedName>
        <fullName evidence="1">Uncharacterized protein</fullName>
    </submittedName>
</protein>
<accession>A0A6C0BU24</accession>
<dbReference type="EMBL" id="MN739239">
    <property type="protein sequence ID" value="QHS95074.1"/>
    <property type="molecule type" value="Genomic_DNA"/>
</dbReference>
<organism evidence="1">
    <name type="scientific">viral metagenome</name>
    <dbReference type="NCBI Taxonomy" id="1070528"/>
    <lineage>
        <taxon>unclassified sequences</taxon>
        <taxon>metagenomes</taxon>
        <taxon>organismal metagenomes</taxon>
    </lineage>
</organism>
<dbReference type="AlphaFoldDB" id="A0A6C0BU24"/>
<reference evidence="1" key="1">
    <citation type="journal article" date="2020" name="Nature">
        <title>Giant virus diversity and host interactions through global metagenomics.</title>
        <authorList>
            <person name="Schulz F."/>
            <person name="Roux S."/>
            <person name="Paez-Espino D."/>
            <person name="Jungbluth S."/>
            <person name="Walsh D.A."/>
            <person name="Denef V.J."/>
            <person name="McMahon K.D."/>
            <person name="Konstantinidis K.T."/>
            <person name="Eloe-Fadrosh E.A."/>
            <person name="Kyrpides N.C."/>
            <person name="Woyke T."/>
        </authorList>
    </citation>
    <scope>NUCLEOTIDE SEQUENCE</scope>
    <source>
        <strain evidence="1">GVMAG-M-3300018428-16</strain>
    </source>
</reference>
<name>A0A6C0BU24_9ZZZZ</name>
<evidence type="ECO:0000313" key="1">
    <source>
        <dbReference type="EMBL" id="QHS95074.1"/>
    </source>
</evidence>